<dbReference type="InterPro" id="IPR043504">
    <property type="entry name" value="Peptidase_S1_PA_chymotrypsin"/>
</dbReference>
<dbReference type="PANTHER" id="PTHR24276:SF98">
    <property type="entry name" value="FI18310P1-RELATED"/>
    <property type="match status" value="1"/>
</dbReference>
<keyword evidence="3" id="KW-0732">Signal</keyword>
<dbReference type="GO" id="GO:0004252">
    <property type="term" value="F:serine-type endopeptidase activity"/>
    <property type="evidence" value="ECO:0007669"/>
    <property type="project" value="InterPro"/>
</dbReference>
<dbReference type="AlphaFoldDB" id="A0A8S1INP1"/>
<feature type="chain" id="PRO_5035780002" description="Peptidase S1 domain-containing protein" evidence="3">
    <location>
        <begin position="33"/>
        <end position="446"/>
    </location>
</feature>
<dbReference type="EMBL" id="CAJHUC010000507">
    <property type="protein sequence ID" value="CAD7696574.1"/>
    <property type="molecule type" value="Genomic_DNA"/>
</dbReference>
<reference evidence="5" key="1">
    <citation type="submission" date="2020-12" db="EMBL/GenBank/DDBJ databases">
        <authorList>
            <person name="Iha C."/>
        </authorList>
    </citation>
    <scope>NUCLEOTIDE SEQUENCE</scope>
</reference>
<dbReference type="SMART" id="SM00020">
    <property type="entry name" value="Tryp_SPc"/>
    <property type="match status" value="1"/>
</dbReference>
<evidence type="ECO:0000256" key="3">
    <source>
        <dbReference type="SAM" id="SignalP"/>
    </source>
</evidence>
<evidence type="ECO:0000256" key="1">
    <source>
        <dbReference type="ARBA" id="ARBA00007664"/>
    </source>
</evidence>
<dbReference type="InterPro" id="IPR009003">
    <property type="entry name" value="Peptidase_S1_PA"/>
</dbReference>
<dbReference type="OrthoDB" id="10059102at2759"/>
<feature type="domain" description="Peptidase S1" evidence="4">
    <location>
        <begin position="92"/>
        <end position="333"/>
    </location>
</feature>
<dbReference type="CDD" id="cd00190">
    <property type="entry name" value="Tryp_SPc"/>
    <property type="match status" value="1"/>
</dbReference>
<sequence length="446" mass="49359">MWQLRRGRLQGRNTEALLRALLLCSSLPATLFVHVSEPESKPQPDLMEEDIAAAARGDAEGACSSQMCEEGPVVGLESNTWRNSSRTIGALIYGAKRARAARFPYMVTVIPQGFEPQCGGALIDPWFVLTAAHCIKPVDHDVLVHVIGSEMKDKGSTVDNVIYQPNWTGQVFDGFDVALLKLSQPVRKVQCPRLPHDNTRYIPNTIVSLLGWGPSYHLHDRSYGIGESHYVEIADDMRVVENELCPGDFKEHLKPSMMCVCSSAARPCPGDSGSPLVIADDKEGKIDNGDPQKDIVAGLVSFGEKDCLVKLKQYSAAYTALSVHAAWIRDILSSSKVDDLEEAWNMRLKTLTVITLVVKLHFIADYSPKDLHCDPSCHSCSIRTCHNVICVYRTSDRRNAVTCARGALAHMCHQCSPCQHRTAAKLEMSCQEFRLLNQESHVHILP</sequence>
<keyword evidence="6" id="KW-1185">Reference proteome</keyword>
<comment type="caution">
    <text evidence="5">The sequence shown here is derived from an EMBL/GenBank/DDBJ whole genome shotgun (WGS) entry which is preliminary data.</text>
</comment>
<keyword evidence="2" id="KW-1015">Disulfide bond</keyword>
<evidence type="ECO:0000256" key="2">
    <source>
        <dbReference type="ARBA" id="ARBA00023157"/>
    </source>
</evidence>
<dbReference type="InterPro" id="IPR001254">
    <property type="entry name" value="Trypsin_dom"/>
</dbReference>
<proteinExistence type="inferred from homology"/>
<dbReference type="GO" id="GO:0006508">
    <property type="term" value="P:proteolysis"/>
    <property type="evidence" value="ECO:0007669"/>
    <property type="project" value="InterPro"/>
</dbReference>
<evidence type="ECO:0000313" key="5">
    <source>
        <dbReference type="EMBL" id="CAD7696574.1"/>
    </source>
</evidence>
<dbReference type="InterPro" id="IPR001314">
    <property type="entry name" value="Peptidase_S1A"/>
</dbReference>
<dbReference type="Proteomes" id="UP000708148">
    <property type="component" value="Unassembled WGS sequence"/>
</dbReference>
<dbReference type="PANTHER" id="PTHR24276">
    <property type="entry name" value="POLYSERASE-RELATED"/>
    <property type="match status" value="1"/>
</dbReference>
<dbReference type="PROSITE" id="PS50240">
    <property type="entry name" value="TRYPSIN_DOM"/>
    <property type="match status" value="1"/>
</dbReference>
<feature type="signal peptide" evidence="3">
    <location>
        <begin position="1"/>
        <end position="32"/>
    </location>
</feature>
<dbReference type="Gene3D" id="2.40.10.10">
    <property type="entry name" value="Trypsin-like serine proteases"/>
    <property type="match status" value="1"/>
</dbReference>
<protein>
    <recommendedName>
        <fullName evidence="4">Peptidase S1 domain-containing protein</fullName>
    </recommendedName>
</protein>
<gene>
    <name evidence="5" type="ORF">OSTQU699_LOCUS1935</name>
</gene>
<comment type="similarity">
    <text evidence="1">Belongs to the peptidase S1 family.</text>
</comment>
<accession>A0A8S1INP1</accession>
<name>A0A8S1INP1_9CHLO</name>
<organism evidence="5 6">
    <name type="scientific">Ostreobium quekettii</name>
    <dbReference type="NCBI Taxonomy" id="121088"/>
    <lineage>
        <taxon>Eukaryota</taxon>
        <taxon>Viridiplantae</taxon>
        <taxon>Chlorophyta</taxon>
        <taxon>core chlorophytes</taxon>
        <taxon>Ulvophyceae</taxon>
        <taxon>TCBD clade</taxon>
        <taxon>Bryopsidales</taxon>
        <taxon>Ostreobineae</taxon>
        <taxon>Ostreobiaceae</taxon>
        <taxon>Ostreobium</taxon>
    </lineage>
</organism>
<dbReference type="PROSITE" id="PS00134">
    <property type="entry name" value="TRYPSIN_HIS"/>
    <property type="match status" value="1"/>
</dbReference>
<dbReference type="Pfam" id="PF00089">
    <property type="entry name" value="Trypsin"/>
    <property type="match status" value="1"/>
</dbReference>
<dbReference type="InterPro" id="IPR050430">
    <property type="entry name" value="Peptidase_S1"/>
</dbReference>
<dbReference type="InterPro" id="IPR018114">
    <property type="entry name" value="TRYPSIN_HIS"/>
</dbReference>
<evidence type="ECO:0000313" key="6">
    <source>
        <dbReference type="Proteomes" id="UP000708148"/>
    </source>
</evidence>
<dbReference type="PRINTS" id="PR00722">
    <property type="entry name" value="CHYMOTRYPSIN"/>
</dbReference>
<dbReference type="SUPFAM" id="SSF50494">
    <property type="entry name" value="Trypsin-like serine proteases"/>
    <property type="match status" value="1"/>
</dbReference>
<evidence type="ECO:0000259" key="4">
    <source>
        <dbReference type="PROSITE" id="PS50240"/>
    </source>
</evidence>